<comment type="caution">
    <text evidence="2">The sequence shown here is derived from an EMBL/GenBank/DDBJ whole genome shotgun (WGS) entry which is preliminary data.</text>
</comment>
<dbReference type="OrthoDB" id="1358588at2"/>
<evidence type="ECO:0000313" key="2">
    <source>
        <dbReference type="EMBL" id="PZX93681.1"/>
    </source>
</evidence>
<evidence type="ECO:0000313" key="3">
    <source>
        <dbReference type="Proteomes" id="UP000249177"/>
    </source>
</evidence>
<gene>
    <name evidence="2" type="ORF">DOS84_09745</name>
</gene>
<feature type="chain" id="PRO_5016100702" description="Lipoprotein" evidence="1">
    <location>
        <begin position="20"/>
        <end position="190"/>
    </location>
</feature>
<feature type="signal peptide" evidence="1">
    <location>
        <begin position="1"/>
        <end position="19"/>
    </location>
</feature>
<keyword evidence="3" id="KW-1185">Reference proteome</keyword>
<organism evidence="2 3">
    <name type="scientific">Flavobacterium aquariorum</name>
    <dbReference type="NCBI Taxonomy" id="2217670"/>
    <lineage>
        <taxon>Bacteria</taxon>
        <taxon>Pseudomonadati</taxon>
        <taxon>Bacteroidota</taxon>
        <taxon>Flavobacteriia</taxon>
        <taxon>Flavobacteriales</taxon>
        <taxon>Flavobacteriaceae</taxon>
        <taxon>Flavobacterium</taxon>
    </lineage>
</organism>
<keyword evidence="1" id="KW-0732">Signal</keyword>
<evidence type="ECO:0000256" key="1">
    <source>
        <dbReference type="SAM" id="SignalP"/>
    </source>
</evidence>
<reference evidence="2 3" key="1">
    <citation type="submission" date="2018-06" db="EMBL/GenBank/DDBJ databases">
        <title>Flavobacterium sp IMCC34762, genome.</title>
        <authorList>
            <person name="Joung Y."/>
            <person name="Cho J."/>
            <person name="Song J."/>
        </authorList>
    </citation>
    <scope>NUCLEOTIDE SEQUENCE [LARGE SCALE GENOMIC DNA]</scope>
    <source>
        <strain evidence="2 3">IMCC34762</strain>
    </source>
</reference>
<evidence type="ECO:0008006" key="4">
    <source>
        <dbReference type="Google" id="ProtNLM"/>
    </source>
</evidence>
<dbReference type="RefSeq" id="WP_111409927.1">
    <property type="nucleotide sequence ID" value="NZ_QKXH01000005.1"/>
</dbReference>
<dbReference type="EMBL" id="QKXH01000005">
    <property type="protein sequence ID" value="PZX93681.1"/>
    <property type="molecule type" value="Genomic_DNA"/>
</dbReference>
<sequence>MKKIIIFFFCILSLNSCFGQNKSDQKQTLGFNIPAGMYILDSAILNWKDQAFKILALEKKANKENTQHNSLQIIILKKVENEFIEVKSNKNIVFKYDDNCPADGFQKIVVKNNYFTIEQVYCKDFLFVNSYTTFRFDEKTNEIVMHKYSEAYTSRSDPDKLIPNKMKAIKDFGKIQFEGVTQELLIKLIK</sequence>
<name>A0A2W7TTU1_9FLAO</name>
<proteinExistence type="predicted"/>
<dbReference type="AlphaFoldDB" id="A0A2W7TTU1"/>
<accession>A0A2W7TTU1</accession>
<dbReference type="Proteomes" id="UP000249177">
    <property type="component" value="Unassembled WGS sequence"/>
</dbReference>
<protein>
    <recommendedName>
        <fullName evidence="4">Lipoprotein</fullName>
    </recommendedName>
</protein>